<evidence type="ECO:0000313" key="2">
    <source>
        <dbReference type="EMBL" id="CAI5781319.1"/>
    </source>
</evidence>
<dbReference type="Proteomes" id="UP001178461">
    <property type="component" value="Chromosome 8"/>
</dbReference>
<sequence>MRARAHQPTRIHHRVVTEGGQRLQEWEKAKKKDDRGSHFLETRIKKRGEEKSTTAMNGLRHGSHLLHACPRASSSPTPGSAACAIHTQLRGALAVRTRQHDGSLPASLSLLRPFPPAADPRPALPSSAPRPGPAGPRGASHTHPGSRRTKLLSDARQGKRAKVGTTDRARNRVASSEDG</sequence>
<evidence type="ECO:0000256" key="1">
    <source>
        <dbReference type="SAM" id="MobiDB-lite"/>
    </source>
</evidence>
<feature type="region of interest" description="Disordered" evidence="1">
    <location>
        <begin position="96"/>
        <end position="179"/>
    </location>
</feature>
<protein>
    <submittedName>
        <fullName evidence="2">Uncharacterized protein</fullName>
    </submittedName>
</protein>
<name>A0AA35KQ04_9SAUR</name>
<organism evidence="2 3">
    <name type="scientific">Podarcis lilfordi</name>
    <name type="common">Lilford's wall lizard</name>
    <dbReference type="NCBI Taxonomy" id="74358"/>
    <lineage>
        <taxon>Eukaryota</taxon>
        <taxon>Metazoa</taxon>
        <taxon>Chordata</taxon>
        <taxon>Craniata</taxon>
        <taxon>Vertebrata</taxon>
        <taxon>Euteleostomi</taxon>
        <taxon>Lepidosauria</taxon>
        <taxon>Squamata</taxon>
        <taxon>Bifurcata</taxon>
        <taxon>Unidentata</taxon>
        <taxon>Episquamata</taxon>
        <taxon>Laterata</taxon>
        <taxon>Lacertibaenia</taxon>
        <taxon>Lacertidae</taxon>
        <taxon>Podarcis</taxon>
    </lineage>
</organism>
<dbReference type="EMBL" id="OX395133">
    <property type="protein sequence ID" value="CAI5781319.1"/>
    <property type="molecule type" value="Genomic_DNA"/>
</dbReference>
<reference evidence="2" key="1">
    <citation type="submission" date="2022-12" db="EMBL/GenBank/DDBJ databases">
        <authorList>
            <person name="Alioto T."/>
            <person name="Alioto T."/>
            <person name="Gomez Garrido J."/>
        </authorList>
    </citation>
    <scope>NUCLEOTIDE SEQUENCE</scope>
</reference>
<feature type="compositionally biased region" description="Pro residues" evidence="1">
    <location>
        <begin position="113"/>
        <end position="134"/>
    </location>
</feature>
<gene>
    <name evidence="2" type="ORF">PODLI_1B026688</name>
</gene>
<evidence type="ECO:0000313" key="3">
    <source>
        <dbReference type="Proteomes" id="UP001178461"/>
    </source>
</evidence>
<proteinExistence type="predicted"/>
<dbReference type="AlphaFoldDB" id="A0AA35KQ04"/>
<accession>A0AA35KQ04</accession>
<keyword evidence="3" id="KW-1185">Reference proteome</keyword>